<dbReference type="Proteomes" id="UP001209885">
    <property type="component" value="Unassembled WGS sequence"/>
</dbReference>
<sequence>MFVKKVIKNIPNTITSLNLFCGVIGISFAFSNRLDLAAYMIWLAGLLDFFDGFAARLLKVSSPIGKELDSLADVVSFGVLPGFIMYHLIDDVMVYSWVPYLSALIPIMSAIRLAKFNIDDSQTYSFTGLPTPAHAIYISSLPLIINNGSEEWIGWFSNPHFLIISTVVFSLMLVSKLPLIAFKFKSYDLKANAFKYMLLFLSVIILLILGVKGIPFVFLAYIIMSILENQLAGS</sequence>
<dbReference type="Gene3D" id="1.20.120.1760">
    <property type="match status" value="1"/>
</dbReference>
<dbReference type="PANTHER" id="PTHR14269:SF61">
    <property type="entry name" value="CDP-DIACYLGLYCEROL--SERINE O-PHOSPHATIDYLTRANSFERASE"/>
    <property type="match status" value="1"/>
</dbReference>
<comment type="similarity">
    <text evidence="3 15">Belongs to the CDP-alcohol phosphatidyltransferase class-I family.</text>
</comment>
<comment type="caution">
    <text evidence="17">The sequence shown here is derived from an EMBL/GenBank/DDBJ whole genome shotgun (WGS) entry which is preliminary data.</text>
</comment>
<evidence type="ECO:0000256" key="13">
    <source>
        <dbReference type="ARBA" id="ARBA00023264"/>
    </source>
</evidence>
<dbReference type="InterPro" id="IPR004533">
    <property type="entry name" value="CDP-diaglyc--ser_O-PTrfase"/>
</dbReference>
<dbReference type="InterPro" id="IPR000462">
    <property type="entry name" value="CDP-OH_P_trans"/>
</dbReference>
<dbReference type="GO" id="GO:0003882">
    <property type="term" value="F:CDP-diacylglycerol-serine O-phosphatidyltransferase activity"/>
    <property type="evidence" value="ECO:0007669"/>
    <property type="project" value="UniProtKB-EC"/>
</dbReference>
<keyword evidence="8 16" id="KW-0812">Transmembrane</keyword>
<evidence type="ECO:0000313" key="17">
    <source>
        <dbReference type="EMBL" id="MCX2742894.1"/>
    </source>
</evidence>
<keyword evidence="7 15" id="KW-0808">Transferase</keyword>
<proteinExistence type="inferred from homology"/>
<feature type="transmembrane region" description="Helical" evidence="16">
    <location>
        <begin position="95"/>
        <end position="114"/>
    </location>
</feature>
<evidence type="ECO:0000256" key="1">
    <source>
        <dbReference type="ARBA" id="ARBA00000287"/>
    </source>
</evidence>
<evidence type="ECO:0000256" key="12">
    <source>
        <dbReference type="ARBA" id="ARBA00023209"/>
    </source>
</evidence>
<feature type="transmembrane region" description="Helical" evidence="16">
    <location>
        <begin position="12"/>
        <end position="30"/>
    </location>
</feature>
<keyword evidence="18" id="KW-1185">Reference proteome</keyword>
<keyword evidence="12" id="KW-0594">Phospholipid biosynthesis</keyword>
<dbReference type="EMBL" id="JAPFQN010000002">
    <property type="protein sequence ID" value="MCX2742894.1"/>
    <property type="molecule type" value="Genomic_DNA"/>
</dbReference>
<reference evidence="17 18" key="1">
    <citation type="submission" date="2022-11" db="EMBL/GenBank/DDBJ databases">
        <title>The characterization of three novel Bacteroidetes species and genomic analysis of their roles in tidal elemental geochemical cycles.</title>
        <authorList>
            <person name="Ma K."/>
        </authorList>
    </citation>
    <scope>NUCLEOTIDE SEQUENCE [LARGE SCALE GENOMIC DNA]</scope>
    <source>
        <strain evidence="17 18">M17</strain>
    </source>
</reference>
<evidence type="ECO:0000256" key="2">
    <source>
        <dbReference type="ARBA" id="ARBA00004127"/>
    </source>
</evidence>
<evidence type="ECO:0000256" key="6">
    <source>
        <dbReference type="ARBA" id="ARBA00022516"/>
    </source>
</evidence>
<dbReference type="InterPro" id="IPR048254">
    <property type="entry name" value="CDP_ALCOHOL_P_TRANSF_CS"/>
</dbReference>
<evidence type="ECO:0000256" key="7">
    <source>
        <dbReference type="ARBA" id="ARBA00022679"/>
    </source>
</evidence>
<comment type="catalytic activity">
    <reaction evidence="1">
        <text>a CDP-1,2-diacyl-sn-glycerol + L-serine = a 1,2-diacyl-sn-glycero-3-phospho-L-serine + CMP + H(+)</text>
        <dbReference type="Rhea" id="RHEA:16913"/>
        <dbReference type="ChEBI" id="CHEBI:15378"/>
        <dbReference type="ChEBI" id="CHEBI:33384"/>
        <dbReference type="ChEBI" id="CHEBI:57262"/>
        <dbReference type="ChEBI" id="CHEBI:58332"/>
        <dbReference type="ChEBI" id="CHEBI:60377"/>
        <dbReference type="EC" id="2.7.8.8"/>
    </reaction>
</comment>
<feature type="transmembrane region" description="Helical" evidence="16">
    <location>
        <begin position="126"/>
        <end position="145"/>
    </location>
</feature>
<evidence type="ECO:0000256" key="15">
    <source>
        <dbReference type="RuleBase" id="RU003750"/>
    </source>
</evidence>
<evidence type="ECO:0000256" key="8">
    <source>
        <dbReference type="ARBA" id="ARBA00022692"/>
    </source>
</evidence>
<keyword evidence="10" id="KW-0443">Lipid metabolism</keyword>
<dbReference type="InterPro" id="IPR050324">
    <property type="entry name" value="CDP-alcohol_PTase-I"/>
</dbReference>
<keyword evidence="9 16" id="KW-1133">Transmembrane helix</keyword>
<evidence type="ECO:0000313" key="18">
    <source>
        <dbReference type="Proteomes" id="UP001209885"/>
    </source>
</evidence>
<keyword evidence="13" id="KW-1208">Phospholipid metabolism</keyword>
<gene>
    <name evidence="17" type="primary">pssA</name>
    <name evidence="17" type="ORF">OO013_03390</name>
</gene>
<evidence type="ECO:0000256" key="14">
    <source>
        <dbReference type="ARBA" id="ARBA00032361"/>
    </source>
</evidence>
<dbReference type="Pfam" id="PF01066">
    <property type="entry name" value="CDP-OH_P_transf"/>
    <property type="match status" value="1"/>
</dbReference>
<feature type="transmembrane region" description="Helical" evidence="16">
    <location>
        <begin position="36"/>
        <end position="58"/>
    </location>
</feature>
<evidence type="ECO:0000256" key="11">
    <source>
        <dbReference type="ARBA" id="ARBA00023136"/>
    </source>
</evidence>
<feature type="transmembrane region" description="Helical" evidence="16">
    <location>
        <begin position="160"/>
        <end position="184"/>
    </location>
</feature>
<protein>
    <recommendedName>
        <fullName evidence="5">CDP-diacylglycerol--serine O-phosphatidyltransferase</fullName>
        <ecNumber evidence="4">2.7.8.8</ecNumber>
    </recommendedName>
    <alternativeName>
        <fullName evidence="14">Phosphatidylserine synthase</fullName>
    </alternativeName>
</protein>
<feature type="transmembrane region" description="Helical" evidence="16">
    <location>
        <begin position="196"/>
        <end position="224"/>
    </location>
</feature>
<evidence type="ECO:0000256" key="16">
    <source>
        <dbReference type="SAM" id="Phobius"/>
    </source>
</evidence>
<name>A0ABT3RMD2_9BACT</name>
<evidence type="ECO:0000256" key="4">
    <source>
        <dbReference type="ARBA" id="ARBA00013174"/>
    </source>
</evidence>
<organism evidence="17 18">
    <name type="scientific">Mangrovivirga halotolerans</name>
    <dbReference type="NCBI Taxonomy" id="2993936"/>
    <lineage>
        <taxon>Bacteria</taxon>
        <taxon>Pseudomonadati</taxon>
        <taxon>Bacteroidota</taxon>
        <taxon>Cytophagia</taxon>
        <taxon>Cytophagales</taxon>
        <taxon>Mangrovivirgaceae</taxon>
        <taxon>Mangrovivirga</taxon>
    </lineage>
</organism>
<comment type="subcellular location">
    <subcellularLocation>
        <location evidence="2">Endomembrane system</location>
        <topology evidence="2">Multi-pass membrane protein</topology>
    </subcellularLocation>
</comment>
<evidence type="ECO:0000256" key="10">
    <source>
        <dbReference type="ARBA" id="ARBA00023098"/>
    </source>
</evidence>
<evidence type="ECO:0000256" key="5">
    <source>
        <dbReference type="ARBA" id="ARBA00017171"/>
    </source>
</evidence>
<keyword evidence="11 16" id="KW-0472">Membrane</keyword>
<accession>A0ABT3RMD2</accession>
<dbReference type="PROSITE" id="PS00379">
    <property type="entry name" value="CDP_ALCOHOL_P_TRANSF"/>
    <property type="match status" value="1"/>
</dbReference>
<evidence type="ECO:0000256" key="9">
    <source>
        <dbReference type="ARBA" id="ARBA00022989"/>
    </source>
</evidence>
<dbReference type="InterPro" id="IPR043130">
    <property type="entry name" value="CDP-OH_PTrfase_TM_dom"/>
</dbReference>
<feature type="transmembrane region" description="Helical" evidence="16">
    <location>
        <begin position="70"/>
        <end position="89"/>
    </location>
</feature>
<dbReference type="EC" id="2.7.8.8" evidence="4"/>
<evidence type="ECO:0000256" key="3">
    <source>
        <dbReference type="ARBA" id="ARBA00010441"/>
    </source>
</evidence>
<dbReference type="RefSeq" id="WP_266055244.1">
    <property type="nucleotide sequence ID" value="NZ_JAPFQN010000002.1"/>
</dbReference>
<dbReference type="NCBIfam" id="TIGR00473">
    <property type="entry name" value="pssA"/>
    <property type="match status" value="1"/>
</dbReference>
<keyword evidence="6" id="KW-0444">Lipid biosynthesis</keyword>
<dbReference type="PANTHER" id="PTHR14269">
    <property type="entry name" value="CDP-DIACYLGLYCEROL--GLYCEROL-3-PHOSPHATE 3-PHOSPHATIDYLTRANSFERASE-RELATED"/>
    <property type="match status" value="1"/>
</dbReference>